<evidence type="ECO:0000313" key="2">
    <source>
        <dbReference type="Proteomes" id="UP000002039"/>
    </source>
</evidence>
<organism evidence="1 2">
    <name type="scientific">Ajellomyces dermatitidis (strain ER-3 / ATCC MYA-2586)</name>
    <name type="common">Blastomyces dermatitidis</name>
    <dbReference type="NCBI Taxonomy" id="559297"/>
    <lineage>
        <taxon>Eukaryota</taxon>
        <taxon>Fungi</taxon>
        <taxon>Dikarya</taxon>
        <taxon>Ascomycota</taxon>
        <taxon>Pezizomycotina</taxon>
        <taxon>Eurotiomycetes</taxon>
        <taxon>Eurotiomycetidae</taxon>
        <taxon>Onygenales</taxon>
        <taxon>Ajellomycetaceae</taxon>
        <taxon>Blastomyces</taxon>
    </lineage>
</organism>
<dbReference type="GeneID" id="69031047"/>
<keyword evidence="2" id="KW-1185">Reference proteome</keyword>
<reference evidence="2" key="1">
    <citation type="journal article" date="2015" name="PLoS Genet.">
        <title>The dynamic genome and transcriptome of the human fungal pathogen Blastomyces and close relative Emmonsia.</title>
        <authorList>
            <person name="Munoz J.F."/>
            <person name="Gauthier G.M."/>
            <person name="Desjardins C.A."/>
            <person name="Gallo J.E."/>
            <person name="Holder J."/>
            <person name="Sullivan T.D."/>
            <person name="Marty A.J."/>
            <person name="Carmen J.C."/>
            <person name="Chen Z."/>
            <person name="Ding L."/>
            <person name="Gujja S."/>
            <person name="Magrini V."/>
            <person name="Misas E."/>
            <person name="Mitreva M."/>
            <person name="Priest M."/>
            <person name="Saif S."/>
            <person name="Whiston E.A."/>
            <person name="Young S."/>
            <person name="Zeng Q."/>
            <person name="Goldman W.E."/>
            <person name="Mardis E.R."/>
            <person name="Taylor J.W."/>
            <person name="McEwen J.G."/>
            <person name="Clay O.K."/>
            <person name="Klein B.S."/>
            <person name="Cuomo C.A."/>
        </authorList>
    </citation>
    <scope>NUCLEOTIDE SEQUENCE [LARGE SCALE GENOMIC DNA]</scope>
    <source>
        <strain evidence="2">ER-3 / ATCC MYA-2586</strain>
    </source>
</reference>
<dbReference type="EMBL" id="EQ999973">
    <property type="protein sequence ID" value="OAS99473.1"/>
    <property type="molecule type" value="Genomic_DNA"/>
</dbReference>
<sequence>MISGPPRLTSPATALPYPTTTITTTTATSTHHSPSSCLDLGLLRSRGYRWEFKPGEWFVSPTL</sequence>
<name>A0ABX2VQE4_AJEDR</name>
<evidence type="ECO:0000313" key="1">
    <source>
        <dbReference type="EMBL" id="OAS99473.1"/>
    </source>
</evidence>
<proteinExistence type="predicted"/>
<dbReference type="Proteomes" id="UP000002039">
    <property type="component" value="Unassembled WGS sequence"/>
</dbReference>
<dbReference type="RefSeq" id="XP_045279201.1">
    <property type="nucleotide sequence ID" value="XM_045425415.1"/>
</dbReference>
<protein>
    <submittedName>
        <fullName evidence="1">Uncharacterized protein</fullName>
    </submittedName>
</protein>
<gene>
    <name evidence="1" type="ORF">BDCG_16155</name>
</gene>
<accession>A0ABX2VQE4</accession>